<name>A0A8J3FUM6_9PSEU</name>
<evidence type="ECO:0000313" key="3">
    <source>
        <dbReference type="Proteomes" id="UP000637578"/>
    </source>
</evidence>
<keyword evidence="3" id="KW-1185">Reference proteome</keyword>
<proteinExistence type="predicted"/>
<gene>
    <name evidence="2" type="ORF">GCM10012275_04630</name>
</gene>
<reference evidence="2" key="2">
    <citation type="submission" date="2020-09" db="EMBL/GenBank/DDBJ databases">
        <authorList>
            <person name="Sun Q."/>
            <person name="Zhou Y."/>
        </authorList>
    </citation>
    <scope>NUCLEOTIDE SEQUENCE</scope>
    <source>
        <strain evidence="2">CGMCC 4.5737</strain>
    </source>
</reference>
<dbReference type="AlphaFoldDB" id="A0A8J3FUM6"/>
<dbReference type="EMBL" id="BMMK01000001">
    <property type="protein sequence ID" value="GGM36496.1"/>
    <property type="molecule type" value="Genomic_DNA"/>
</dbReference>
<reference evidence="2" key="1">
    <citation type="journal article" date="2014" name="Int. J. Syst. Evol. Microbiol.">
        <title>Complete genome sequence of Corynebacterium casei LMG S-19264T (=DSM 44701T), isolated from a smear-ripened cheese.</title>
        <authorList>
            <consortium name="US DOE Joint Genome Institute (JGI-PGF)"/>
            <person name="Walter F."/>
            <person name="Albersmeier A."/>
            <person name="Kalinowski J."/>
            <person name="Ruckert C."/>
        </authorList>
    </citation>
    <scope>NUCLEOTIDE SEQUENCE</scope>
    <source>
        <strain evidence="2">CGMCC 4.5737</strain>
    </source>
</reference>
<feature type="region of interest" description="Disordered" evidence="1">
    <location>
        <begin position="1"/>
        <end position="74"/>
    </location>
</feature>
<feature type="compositionally biased region" description="Low complexity" evidence="1">
    <location>
        <begin position="24"/>
        <end position="38"/>
    </location>
</feature>
<evidence type="ECO:0000256" key="1">
    <source>
        <dbReference type="SAM" id="MobiDB-lite"/>
    </source>
</evidence>
<dbReference type="Proteomes" id="UP000637578">
    <property type="component" value="Unassembled WGS sequence"/>
</dbReference>
<protein>
    <submittedName>
        <fullName evidence="2">Uncharacterized protein</fullName>
    </submittedName>
</protein>
<accession>A0A8J3FUM6</accession>
<comment type="caution">
    <text evidence="2">The sequence shown here is derived from an EMBL/GenBank/DDBJ whole genome shotgun (WGS) entry which is preliminary data.</text>
</comment>
<evidence type="ECO:0000313" key="2">
    <source>
        <dbReference type="EMBL" id="GGM36496.1"/>
    </source>
</evidence>
<organism evidence="2 3">
    <name type="scientific">Longimycelium tulufanense</name>
    <dbReference type="NCBI Taxonomy" id="907463"/>
    <lineage>
        <taxon>Bacteria</taxon>
        <taxon>Bacillati</taxon>
        <taxon>Actinomycetota</taxon>
        <taxon>Actinomycetes</taxon>
        <taxon>Pseudonocardiales</taxon>
        <taxon>Pseudonocardiaceae</taxon>
        <taxon>Longimycelium</taxon>
    </lineage>
</organism>
<sequence length="74" mass="7483">MSGARQGPSDPLVARVPGSGWSDPGTPVRRTGVTTGWTGRKRSGMDPGRGLPCRGRQNAQTRGAGGPAPDGAAE</sequence>